<name>A0ABX0C7N1_9PSEU</name>
<evidence type="ECO:0000313" key="4">
    <source>
        <dbReference type="Proteomes" id="UP000470404"/>
    </source>
</evidence>
<reference evidence="3 4" key="1">
    <citation type="submission" date="2020-01" db="EMBL/GenBank/DDBJ databases">
        <title>Insect and environment-associated Actinomycetes.</title>
        <authorList>
            <person name="Currrie C."/>
            <person name="Chevrette M."/>
            <person name="Carlson C."/>
            <person name="Stubbendieck R."/>
            <person name="Wendt-Pienkowski E."/>
        </authorList>
    </citation>
    <scope>NUCLEOTIDE SEQUENCE [LARGE SCALE GENOMIC DNA]</scope>
    <source>
        <strain evidence="3 4">SID8386</strain>
    </source>
</reference>
<organism evidence="3 4">
    <name type="scientific">Amycolatopsis rubida</name>
    <dbReference type="NCBI Taxonomy" id="112413"/>
    <lineage>
        <taxon>Bacteria</taxon>
        <taxon>Bacillati</taxon>
        <taxon>Actinomycetota</taxon>
        <taxon>Actinomycetes</taxon>
        <taxon>Pseudonocardiales</taxon>
        <taxon>Pseudonocardiaceae</taxon>
        <taxon>Amycolatopsis</taxon>
    </lineage>
</organism>
<evidence type="ECO:0000256" key="2">
    <source>
        <dbReference type="SAM" id="Phobius"/>
    </source>
</evidence>
<evidence type="ECO:0000313" key="3">
    <source>
        <dbReference type="EMBL" id="NEC62840.1"/>
    </source>
</evidence>
<comment type="caution">
    <text evidence="3">The sequence shown here is derived from an EMBL/GenBank/DDBJ whole genome shotgun (WGS) entry which is preliminary data.</text>
</comment>
<protein>
    <submittedName>
        <fullName evidence="3">Uncharacterized protein</fullName>
    </submittedName>
</protein>
<feature type="transmembrane region" description="Helical" evidence="2">
    <location>
        <begin position="33"/>
        <end position="52"/>
    </location>
</feature>
<keyword evidence="2" id="KW-0472">Membrane</keyword>
<feature type="transmembrane region" description="Helical" evidence="2">
    <location>
        <begin position="154"/>
        <end position="173"/>
    </location>
</feature>
<dbReference type="RefSeq" id="WP_157905001.1">
    <property type="nucleotide sequence ID" value="NZ_JAAGNC010000222.1"/>
</dbReference>
<keyword evidence="4" id="KW-1185">Reference proteome</keyword>
<keyword evidence="2" id="KW-1133">Transmembrane helix</keyword>
<dbReference type="EMBL" id="JAAGNC010000222">
    <property type="protein sequence ID" value="NEC62840.1"/>
    <property type="molecule type" value="Genomic_DNA"/>
</dbReference>
<proteinExistence type="predicted"/>
<keyword evidence="2" id="KW-0812">Transmembrane</keyword>
<accession>A0ABX0C7N1</accession>
<evidence type="ECO:0000256" key="1">
    <source>
        <dbReference type="SAM" id="MobiDB-lite"/>
    </source>
</evidence>
<feature type="region of interest" description="Disordered" evidence="1">
    <location>
        <begin position="87"/>
        <end position="150"/>
    </location>
</feature>
<gene>
    <name evidence="3" type="ORF">G3I59_46420</name>
</gene>
<dbReference type="Proteomes" id="UP000470404">
    <property type="component" value="Unassembled WGS sequence"/>
</dbReference>
<sequence length="195" mass="20855">METWTDRLLRWWHLLVPGPGSVARASDRFQSGLLLAALLVALTALPFAAAVGSELYGTRKPVSAGQLTERNQATAILLTDGPATTVNGRSGLAAGRRDLARTGRFASNRPGRGRRRRAARRPDFDLGGPRGKPRPAAADRRGGAGRRGVRGGRAVGVGVLGAGPGVGGTVFALNRRRRAEWQREWDAEQAKRTHP</sequence>